<gene>
    <name evidence="1" type="ORF">ROZALSC1DRAFT_21692</name>
</gene>
<dbReference type="SUPFAM" id="SSF48371">
    <property type="entry name" value="ARM repeat"/>
    <property type="match status" value="1"/>
</dbReference>
<organism evidence="1 2">
    <name type="scientific">Rozella allomycis (strain CSF55)</name>
    <dbReference type="NCBI Taxonomy" id="988480"/>
    <lineage>
        <taxon>Eukaryota</taxon>
        <taxon>Fungi</taxon>
        <taxon>Fungi incertae sedis</taxon>
        <taxon>Cryptomycota</taxon>
        <taxon>Cryptomycota incertae sedis</taxon>
        <taxon>Rozella</taxon>
    </lineage>
</organism>
<accession>A0A4P9YKH2</accession>
<reference evidence="2" key="1">
    <citation type="journal article" date="2018" name="Nat. Microbiol.">
        <title>Leveraging single-cell genomics to expand the fungal tree of life.</title>
        <authorList>
            <person name="Ahrendt S.R."/>
            <person name="Quandt C.A."/>
            <person name="Ciobanu D."/>
            <person name="Clum A."/>
            <person name="Salamov A."/>
            <person name="Andreopoulos B."/>
            <person name="Cheng J.F."/>
            <person name="Woyke T."/>
            <person name="Pelin A."/>
            <person name="Henrissat B."/>
            <person name="Reynolds N.K."/>
            <person name="Benny G.L."/>
            <person name="Smith M.E."/>
            <person name="James T.Y."/>
            <person name="Grigoriev I.V."/>
        </authorList>
    </citation>
    <scope>NUCLEOTIDE SEQUENCE [LARGE SCALE GENOMIC DNA]</scope>
    <source>
        <strain evidence="2">CSF55</strain>
    </source>
</reference>
<protein>
    <submittedName>
        <fullName evidence="1">Uncharacterized protein</fullName>
    </submittedName>
</protein>
<name>A0A4P9YKH2_ROZAC</name>
<dbReference type="Proteomes" id="UP000281549">
    <property type="component" value="Unassembled WGS sequence"/>
</dbReference>
<dbReference type="EMBL" id="ML005111">
    <property type="protein sequence ID" value="RKP20107.1"/>
    <property type="molecule type" value="Genomic_DNA"/>
</dbReference>
<evidence type="ECO:0000313" key="2">
    <source>
        <dbReference type="Proteomes" id="UP000281549"/>
    </source>
</evidence>
<feature type="non-terminal residue" evidence="1">
    <location>
        <position position="1"/>
    </location>
</feature>
<dbReference type="InterPro" id="IPR016024">
    <property type="entry name" value="ARM-type_fold"/>
</dbReference>
<proteinExistence type="predicted"/>
<evidence type="ECO:0000313" key="1">
    <source>
        <dbReference type="EMBL" id="RKP20107.1"/>
    </source>
</evidence>
<sequence>PYSNDFLGLLTQFMQSGKEFSHQKGNLFEVCLAIGSNLMTTENENGLKYIEQCLTLIFNQLNDPSFQNTFENLDSFKSLTGLAYLGKKDLPLQQIEQFANYRKHLSLLNLMTLAYFKKEISIDSFTHLSIKFHLVLLRTLHTLLLQNNFLDSSKSSSLTSLDFEVDDKSWASIGDQVLRQWVTTLLSQLYSSVGLMTKQNIFYSEFPLFASSLVQFLPNLSFSNIKLIIGYSTIPFVENVKPEFYNHLKDFILELLKSLSPRFNNYWSRVAENLEFGEPDQEDESPEDRFTRDSSRSFLQCLFDLLSKEDLLIYCIEKCPFKEQRKQKNVMKTFLKDICGVELSEQYKIRGKELLKIPFKYQIINPPVQQQEDEQEVQFTAASLQSLFED</sequence>
<dbReference type="AlphaFoldDB" id="A0A4P9YKH2"/>